<dbReference type="PANTHER" id="PTHR32166:SF81">
    <property type="entry name" value="OS06G0658400 PROTEIN"/>
    <property type="match status" value="1"/>
</dbReference>
<dbReference type="OrthoDB" id="2442898at2759"/>
<dbReference type="PANTHER" id="PTHR32166">
    <property type="entry name" value="OSJNBA0013A04.12 PROTEIN"/>
    <property type="match status" value="1"/>
</dbReference>
<dbReference type="SUPFAM" id="SSF53098">
    <property type="entry name" value="Ribonuclease H-like"/>
    <property type="match status" value="1"/>
</dbReference>
<reference evidence="2 3" key="1">
    <citation type="journal article" date="2014" name="Nature">
        <title>The genome of the recently domesticated crop plant sugar beet (Beta vulgaris).</title>
        <authorList>
            <person name="Dohm J.C."/>
            <person name="Minoche A.E."/>
            <person name="Holtgrawe D."/>
            <person name="Capella-Gutierrez S."/>
            <person name="Zakrzewski F."/>
            <person name="Tafer H."/>
            <person name="Rupp O."/>
            <person name="Sorensen T.R."/>
            <person name="Stracke R."/>
            <person name="Reinhardt R."/>
            <person name="Goesmann A."/>
            <person name="Kraft T."/>
            <person name="Schulz B."/>
            <person name="Stadler P.F."/>
            <person name="Schmidt T."/>
            <person name="Gabaldon T."/>
            <person name="Lehrach H."/>
            <person name="Weisshaar B."/>
            <person name="Himmelbauer H."/>
        </authorList>
    </citation>
    <scope>NUCLEOTIDE SEQUENCE [LARGE SCALE GENOMIC DNA]</scope>
    <source>
        <tissue evidence="2">Taproot</tissue>
    </source>
</reference>
<dbReference type="eggNOG" id="ENOG502RJJK">
    <property type="taxonomic scope" value="Eukaryota"/>
</dbReference>
<dbReference type="InterPro" id="IPR012337">
    <property type="entry name" value="RNaseH-like_sf"/>
</dbReference>
<keyword evidence="3" id="KW-1185">Reference proteome</keyword>
<feature type="domain" description="DUF659" evidence="1">
    <location>
        <begin position="7"/>
        <end position="115"/>
    </location>
</feature>
<evidence type="ECO:0000259" key="1">
    <source>
        <dbReference type="Pfam" id="PF04937"/>
    </source>
</evidence>
<dbReference type="Proteomes" id="UP000035740">
    <property type="component" value="Unassembled WGS sequence"/>
</dbReference>
<dbReference type="OMA" id="NIMVCAR"/>
<evidence type="ECO:0000313" key="2">
    <source>
        <dbReference type="EMBL" id="KMS95927.1"/>
    </source>
</evidence>
<dbReference type="InterPro" id="IPR007021">
    <property type="entry name" value="DUF659"/>
</dbReference>
<proteinExistence type="predicted"/>
<dbReference type="Gramene" id="KMS95927">
    <property type="protein sequence ID" value="KMS95927"/>
    <property type="gene ID" value="BVRB_003630"/>
</dbReference>
<evidence type="ECO:0000313" key="3">
    <source>
        <dbReference type="Proteomes" id="UP000035740"/>
    </source>
</evidence>
<dbReference type="Pfam" id="PF04937">
    <property type="entry name" value="DUF659"/>
    <property type="match status" value="1"/>
</dbReference>
<dbReference type="AlphaFoldDB" id="A0A0J8B806"/>
<accession>A0A0J8B806</accession>
<dbReference type="EMBL" id="KQ090422">
    <property type="protein sequence ID" value="KMS95927.1"/>
    <property type="molecule type" value="Genomic_DNA"/>
</dbReference>
<name>A0A0J8B806_BETVV</name>
<organism evidence="2 3">
    <name type="scientific">Beta vulgaris subsp. vulgaris</name>
    <name type="common">Beet</name>
    <dbReference type="NCBI Taxonomy" id="3555"/>
    <lineage>
        <taxon>Eukaryota</taxon>
        <taxon>Viridiplantae</taxon>
        <taxon>Streptophyta</taxon>
        <taxon>Embryophyta</taxon>
        <taxon>Tracheophyta</taxon>
        <taxon>Spermatophyta</taxon>
        <taxon>Magnoliopsida</taxon>
        <taxon>eudicotyledons</taxon>
        <taxon>Gunneridae</taxon>
        <taxon>Pentapetalae</taxon>
        <taxon>Caryophyllales</taxon>
        <taxon>Chenopodiaceae</taxon>
        <taxon>Betoideae</taxon>
        <taxon>Beta</taxon>
    </lineage>
</organism>
<sequence length="153" mass="16876">MGIFPHPPYNRLRTTLLAQEKARLRKLLQPTRDRWVKKGLSLCSDSWSDGVNRPIINVMAAYGTSTIFVDSIDASGKRKDVAFVAEVFIQAIKEVGPENVVQVITDNGANFTAAGGDKFDVDVDVCDIADLSINKPDLRRALLDVEVGEEDED</sequence>
<protein>
    <recommendedName>
        <fullName evidence="1">DUF659 domain-containing protein</fullName>
    </recommendedName>
</protein>
<gene>
    <name evidence="2" type="ORF">BVRB_003630</name>
</gene>